<protein>
    <submittedName>
        <fullName evidence="6">DNA-binding transcriptional LysR family regulator</fullName>
    </submittedName>
</protein>
<evidence type="ECO:0000313" key="7">
    <source>
        <dbReference type="Proteomes" id="UP000319818"/>
    </source>
</evidence>
<dbReference type="PRINTS" id="PR00039">
    <property type="entry name" value="HTHLYSR"/>
</dbReference>
<feature type="domain" description="HTH lysR-type" evidence="5">
    <location>
        <begin position="1"/>
        <end position="60"/>
    </location>
</feature>
<dbReference type="EMBL" id="VFPH01000001">
    <property type="protein sequence ID" value="TQM43502.1"/>
    <property type="molecule type" value="Genomic_DNA"/>
</dbReference>
<dbReference type="PANTHER" id="PTHR30346">
    <property type="entry name" value="TRANSCRIPTIONAL DUAL REGULATOR HCAR-RELATED"/>
    <property type="match status" value="1"/>
</dbReference>
<dbReference type="InterPro" id="IPR000847">
    <property type="entry name" value="LysR_HTH_N"/>
</dbReference>
<dbReference type="GO" id="GO:0003677">
    <property type="term" value="F:DNA binding"/>
    <property type="evidence" value="ECO:0007669"/>
    <property type="project" value="UniProtKB-KW"/>
</dbReference>
<comment type="caution">
    <text evidence="6">The sequence shown here is derived from an EMBL/GenBank/DDBJ whole genome shotgun (WGS) entry which is preliminary data.</text>
</comment>
<accession>A0A543GBQ0</accession>
<keyword evidence="3 6" id="KW-0238">DNA-binding</keyword>
<keyword evidence="7" id="KW-1185">Reference proteome</keyword>
<dbReference type="Gene3D" id="1.10.10.10">
    <property type="entry name" value="Winged helix-like DNA-binding domain superfamily/Winged helix DNA-binding domain"/>
    <property type="match status" value="1"/>
</dbReference>
<evidence type="ECO:0000259" key="5">
    <source>
        <dbReference type="PROSITE" id="PS50931"/>
    </source>
</evidence>
<dbReference type="AlphaFoldDB" id="A0A543GBQ0"/>
<reference evidence="6 7" key="1">
    <citation type="submission" date="2019-06" db="EMBL/GenBank/DDBJ databases">
        <title>Sequencing the genomes of 1000 actinobacteria strains.</title>
        <authorList>
            <person name="Klenk H.-P."/>
        </authorList>
    </citation>
    <scope>NUCLEOTIDE SEQUENCE [LARGE SCALE GENOMIC DNA]</scope>
    <source>
        <strain evidence="6 7">DSM 45511</strain>
    </source>
</reference>
<comment type="similarity">
    <text evidence="1">Belongs to the LysR transcriptional regulatory family.</text>
</comment>
<dbReference type="InterPro" id="IPR005119">
    <property type="entry name" value="LysR_subst-bd"/>
</dbReference>
<name>A0A543GBQ0_9PSEU</name>
<evidence type="ECO:0000256" key="3">
    <source>
        <dbReference type="ARBA" id="ARBA00023125"/>
    </source>
</evidence>
<dbReference type="PROSITE" id="PS50931">
    <property type="entry name" value="HTH_LYSR"/>
    <property type="match status" value="1"/>
</dbReference>
<dbReference type="FunFam" id="1.10.10.10:FF:000001">
    <property type="entry name" value="LysR family transcriptional regulator"/>
    <property type="match status" value="1"/>
</dbReference>
<dbReference type="InterPro" id="IPR036390">
    <property type="entry name" value="WH_DNA-bd_sf"/>
</dbReference>
<dbReference type="Gene3D" id="3.40.190.10">
    <property type="entry name" value="Periplasmic binding protein-like II"/>
    <property type="match status" value="2"/>
</dbReference>
<keyword evidence="4" id="KW-0804">Transcription</keyword>
<dbReference type="GO" id="GO:0003700">
    <property type="term" value="F:DNA-binding transcription factor activity"/>
    <property type="evidence" value="ECO:0007669"/>
    <property type="project" value="InterPro"/>
</dbReference>
<dbReference type="InterPro" id="IPR036388">
    <property type="entry name" value="WH-like_DNA-bd_sf"/>
</dbReference>
<organism evidence="6 7">
    <name type="scientific">Pseudonocardia cypriaca</name>
    <dbReference type="NCBI Taxonomy" id="882449"/>
    <lineage>
        <taxon>Bacteria</taxon>
        <taxon>Bacillati</taxon>
        <taxon>Actinomycetota</taxon>
        <taxon>Actinomycetes</taxon>
        <taxon>Pseudonocardiales</taxon>
        <taxon>Pseudonocardiaceae</taxon>
        <taxon>Pseudonocardia</taxon>
    </lineage>
</organism>
<dbReference type="SUPFAM" id="SSF46785">
    <property type="entry name" value="Winged helix' DNA-binding domain"/>
    <property type="match status" value="1"/>
</dbReference>
<dbReference type="GO" id="GO:0032993">
    <property type="term" value="C:protein-DNA complex"/>
    <property type="evidence" value="ECO:0007669"/>
    <property type="project" value="TreeGrafter"/>
</dbReference>
<dbReference type="PANTHER" id="PTHR30346:SF29">
    <property type="entry name" value="LYSR SUBSTRATE-BINDING"/>
    <property type="match status" value="1"/>
</dbReference>
<gene>
    <name evidence="6" type="ORF">FB388_0848</name>
</gene>
<dbReference type="Proteomes" id="UP000319818">
    <property type="component" value="Unassembled WGS sequence"/>
</dbReference>
<dbReference type="SUPFAM" id="SSF53850">
    <property type="entry name" value="Periplasmic binding protein-like II"/>
    <property type="match status" value="1"/>
</dbReference>
<proteinExistence type="inferred from homology"/>
<keyword evidence="2" id="KW-0805">Transcription regulation</keyword>
<dbReference type="Pfam" id="PF00126">
    <property type="entry name" value="HTH_1"/>
    <property type="match status" value="1"/>
</dbReference>
<dbReference type="Pfam" id="PF03466">
    <property type="entry name" value="LysR_substrate"/>
    <property type="match status" value="1"/>
</dbReference>
<evidence type="ECO:0000256" key="4">
    <source>
        <dbReference type="ARBA" id="ARBA00023163"/>
    </source>
</evidence>
<evidence type="ECO:0000313" key="6">
    <source>
        <dbReference type="EMBL" id="TQM43502.1"/>
    </source>
</evidence>
<sequence length="312" mass="32565">MDMDRADLRLVVAVAEHGSFTAAAGRLGYTQSAVSRRIAALERAAGVALFHRDARGVRLTGPGAVLHRHAQIALQAMDDAAAALAAVRDGTAGPLRLGAVPTANATLVPRALARLEADHPQVDPRLREGGSVDLGRAVATGDLDIAVVFAVPVEPVPADVELVDLVRDPLLVAMPRGHRLAGAREVRLADLAGERWVQGTPDMADELFAVADPAPERVFRVREWTAKQGFVAAGLGLTVVASLAADGVRPDVVLRPLRGAGSARRVAAVLPRNAPSAAAARLLELLREVAAELDVAAGSLSARPRQPRRGTG</sequence>
<evidence type="ECO:0000256" key="1">
    <source>
        <dbReference type="ARBA" id="ARBA00009437"/>
    </source>
</evidence>
<evidence type="ECO:0000256" key="2">
    <source>
        <dbReference type="ARBA" id="ARBA00023015"/>
    </source>
</evidence>